<dbReference type="SUPFAM" id="SSF161098">
    <property type="entry name" value="MetI-like"/>
    <property type="match status" value="1"/>
</dbReference>
<comment type="subcellular location">
    <subcellularLocation>
        <location evidence="1 7">Cell membrane</location>
        <topology evidence="1 7">Multi-pass membrane protein</topology>
    </subcellularLocation>
</comment>
<dbReference type="Pfam" id="PF00528">
    <property type="entry name" value="BPD_transp_1"/>
    <property type="match status" value="1"/>
</dbReference>
<dbReference type="GO" id="GO:0055085">
    <property type="term" value="P:transmembrane transport"/>
    <property type="evidence" value="ECO:0007669"/>
    <property type="project" value="InterPro"/>
</dbReference>
<dbReference type="Gene3D" id="1.10.3720.10">
    <property type="entry name" value="MetI-like"/>
    <property type="match status" value="1"/>
</dbReference>
<dbReference type="EMBL" id="LKAQ01000004">
    <property type="protein sequence ID" value="OIQ50908.1"/>
    <property type="molecule type" value="Genomic_DNA"/>
</dbReference>
<sequence>MFSSWFTVRKELNPRRKLILTIMSFILPLVAWSIVSYCPYVWHPLVEITNAGDTSVKGDYDYVAKGQLVEKDVFESRNKELAAAGATLAQGDPANPIYLPAPHKVARAFYTAFTAEPQRRGDKWLHESLWHSFKIIFWGFLYSALLGVPLGIMCGTYDFFTRLTEPFVDFIRYMPAPVFGALAVAILGLKDAPKITVIFIGTFFQMVLIVANTTRQLDGSLLEAAQTLGASSRQLLTKIVIPGILPRLYADMRILMGWAWTYLVVAELIGEKSGITSFLYQQQRYRNFDNVYAAIIMIGLIGLLTDQVMAFFGRHLFPWESETGSIWKKVQINLRAENTGPSGNAGYASSCGGTR</sequence>
<dbReference type="CDD" id="cd06261">
    <property type="entry name" value="TM_PBP2"/>
    <property type="match status" value="1"/>
</dbReference>
<organism evidence="9 10">
    <name type="scientific">Pseudodesulfovibrio hydrargyri</name>
    <dbReference type="NCBI Taxonomy" id="2125990"/>
    <lineage>
        <taxon>Bacteria</taxon>
        <taxon>Pseudomonadati</taxon>
        <taxon>Thermodesulfobacteriota</taxon>
        <taxon>Desulfovibrionia</taxon>
        <taxon>Desulfovibrionales</taxon>
        <taxon>Desulfovibrionaceae</taxon>
    </lineage>
</organism>
<evidence type="ECO:0000256" key="1">
    <source>
        <dbReference type="ARBA" id="ARBA00004651"/>
    </source>
</evidence>
<evidence type="ECO:0000313" key="9">
    <source>
        <dbReference type="EMBL" id="OIQ50908.1"/>
    </source>
</evidence>
<evidence type="ECO:0000256" key="4">
    <source>
        <dbReference type="ARBA" id="ARBA00022692"/>
    </source>
</evidence>
<dbReference type="OrthoDB" id="5322475at2"/>
<reference evidence="9 10" key="1">
    <citation type="submission" date="2015-09" db="EMBL/GenBank/DDBJ databases">
        <title>Genome of Desulfovibrio dechloracetivorans BerOc1, a mercury methylating strain isolated from highly hydrocarbons and metals contaminated coastal sediments.</title>
        <authorList>
            <person name="Goni Urriza M."/>
            <person name="Gassie C."/>
            <person name="Bouchez O."/>
            <person name="Klopp C."/>
            <person name="Ranchou-Peyruse A."/>
            <person name="Remy G."/>
        </authorList>
    </citation>
    <scope>NUCLEOTIDE SEQUENCE [LARGE SCALE GENOMIC DNA]</scope>
    <source>
        <strain evidence="9 10">BerOc1</strain>
    </source>
</reference>
<proteinExistence type="inferred from homology"/>
<evidence type="ECO:0000259" key="8">
    <source>
        <dbReference type="PROSITE" id="PS50928"/>
    </source>
</evidence>
<evidence type="ECO:0000313" key="10">
    <source>
        <dbReference type="Proteomes" id="UP000181901"/>
    </source>
</evidence>
<evidence type="ECO:0000256" key="7">
    <source>
        <dbReference type="RuleBase" id="RU363032"/>
    </source>
</evidence>
<comment type="caution">
    <text evidence="9">The sequence shown here is derived from an EMBL/GenBank/DDBJ whole genome shotgun (WGS) entry which is preliminary data.</text>
</comment>
<dbReference type="PANTHER" id="PTHR30151:SF0">
    <property type="entry name" value="ABC TRANSPORTER PERMEASE PROTEIN MJ0413-RELATED"/>
    <property type="match status" value="1"/>
</dbReference>
<name>A0A1J5MYJ1_9BACT</name>
<dbReference type="InterPro" id="IPR035906">
    <property type="entry name" value="MetI-like_sf"/>
</dbReference>
<keyword evidence="10" id="KW-1185">Reference proteome</keyword>
<comment type="similarity">
    <text evidence="7">Belongs to the binding-protein-dependent transport system permease family.</text>
</comment>
<dbReference type="AlphaFoldDB" id="A0A1J5MYJ1"/>
<accession>A0A1J5MYJ1</accession>
<dbReference type="Proteomes" id="UP000181901">
    <property type="component" value="Unassembled WGS sequence"/>
</dbReference>
<keyword evidence="6 7" id="KW-0472">Membrane</keyword>
<feature type="transmembrane region" description="Helical" evidence="7">
    <location>
        <begin position="195"/>
        <end position="213"/>
    </location>
</feature>
<evidence type="ECO:0000256" key="6">
    <source>
        <dbReference type="ARBA" id="ARBA00023136"/>
    </source>
</evidence>
<dbReference type="GO" id="GO:0005886">
    <property type="term" value="C:plasma membrane"/>
    <property type="evidence" value="ECO:0007669"/>
    <property type="project" value="UniProtKB-SubCell"/>
</dbReference>
<feature type="transmembrane region" description="Helical" evidence="7">
    <location>
        <begin position="135"/>
        <end position="158"/>
    </location>
</feature>
<dbReference type="PROSITE" id="PS50928">
    <property type="entry name" value="ABC_TM1"/>
    <property type="match status" value="1"/>
</dbReference>
<dbReference type="PANTHER" id="PTHR30151">
    <property type="entry name" value="ALKANE SULFONATE ABC TRANSPORTER-RELATED, MEMBRANE SUBUNIT"/>
    <property type="match status" value="1"/>
</dbReference>
<protein>
    <submittedName>
        <fullName evidence="9">Putative aliphatic sulfonates transport permease protein SsuC</fullName>
    </submittedName>
</protein>
<evidence type="ECO:0000256" key="5">
    <source>
        <dbReference type="ARBA" id="ARBA00022989"/>
    </source>
</evidence>
<feature type="transmembrane region" description="Helical" evidence="7">
    <location>
        <begin position="170"/>
        <end position="189"/>
    </location>
</feature>
<feature type="domain" description="ABC transmembrane type-1" evidence="8">
    <location>
        <begin position="129"/>
        <end position="309"/>
    </location>
</feature>
<keyword evidence="5 7" id="KW-1133">Transmembrane helix</keyword>
<evidence type="ECO:0000256" key="3">
    <source>
        <dbReference type="ARBA" id="ARBA00022475"/>
    </source>
</evidence>
<feature type="transmembrane region" description="Helical" evidence="7">
    <location>
        <begin position="291"/>
        <end position="312"/>
    </location>
</feature>
<feature type="transmembrane region" description="Helical" evidence="7">
    <location>
        <begin position="18"/>
        <end position="42"/>
    </location>
</feature>
<keyword evidence="3" id="KW-1003">Cell membrane</keyword>
<gene>
    <name evidence="9" type="primary">ssuC_3</name>
    <name evidence="9" type="ORF">BerOc1_02850</name>
</gene>
<keyword evidence="2 7" id="KW-0813">Transport</keyword>
<dbReference type="InterPro" id="IPR000515">
    <property type="entry name" value="MetI-like"/>
</dbReference>
<dbReference type="RefSeq" id="WP_071546302.1">
    <property type="nucleotide sequence ID" value="NZ_LKAQ01000004.1"/>
</dbReference>
<keyword evidence="4 7" id="KW-0812">Transmembrane</keyword>
<evidence type="ECO:0000256" key="2">
    <source>
        <dbReference type="ARBA" id="ARBA00022448"/>
    </source>
</evidence>